<keyword evidence="3 8" id="KW-0436">Ligase</keyword>
<dbReference type="SUPFAM" id="SSF56801">
    <property type="entry name" value="Acetyl-CoA synthetase-like"/>
    <property type="match status" value="1"/>
</dbReference>
<dbReference type="GO" id="GO:0005524">
    <property type="term" value="F:ATP binding"/>
    <property type="evidence" value="ECO:0007669"/>
    <property type="project" value="UniProtKB-KW"/>
</dbReference>
<dbReference type="InterPro" id="IPR025110">
    <property type="entry name" value="AMP-bd_C"/>
</dbReference>
<evidence type="ECO:0000256" key="5">
    <source>
        <dbReference type="ARBA" id="ARBA00022840"/>
    </source>
</evidence>
<keyword evidence="2" id="KW-0474">Menaquinone biosynthesis</keyword>
<dbReference type="InterPro" id="IPR010192">
    <property type="entry name" value="MenE"/>
</dbReference>
<dbReference type="PANTHER" id="PTHR43201:SF8">
    <property type="entry name" value="ACYL-COA SYNTHETASE FAMILY MEMBER 3"/>
    <property type="match status" value="1"/>
</dbReference>
<evidence type="ECO:0000256" key="2">
    <source>
        <dbReference type="ARBA" id="ARBA00022428"/>
    </source>
</evidence>
<evidence type="ECO:0000259" key="6">
    <source>
        <dbReference type="Pfam" id="PF00501"/>
    </source>
</evidence>
<protein>
    <submittedName>
        <fullName evidence="8">O-succinylbenzoic acid--CoA ligase</fullName>
        <ecNumber evidence="8">6.2.1.26</ecNumber>
    </submittedName>
</protein>
<sequence>MSDDTPYVPCPLRSAALAAPETAALVGPRGATSYRELDRMVSAAALHLGELEPGSRVALYLQRDERYVALVLALIRAGHVACPVSDRLPPQGVAPLLERAACSGLVSEDEELLQTAGADLRRPQPETLLRKGGQHAEPTDIPLERPATIIFTSGSTGVPKAALHTFGNHHHSALGSNANIDLRPGDRWLHSLPMYHVGGLSILFRCLLVGATVALPRLGTTPARAIAGLGATHVSLVSTQLSRLLRESAGLGGLKAVLMGGGPVPPSLVDEALSRGLPVHTSYGLTEMASQVTTTPPGATPEELRTAGRVLPNREVSISEEGEILVRGATLFAGYTEGEGLDLPLDADGWFHTRDLGELDEGGYLRVGGRMDNLFISGGENVQPEEIEEALCHLEGIDEAVVVPVPDEEFGARPVAFVRTDGGVRNLSKELEPVLPRFKIPISFHPWPEEARGGMKADRAALGELARRLRNRG</sequence>
<comment type="similarity">
    <text evidence="1">Belongs to the ATP-dependent AMP-binding enzyme family.</text>
</comment>
<dbReference type="EMBL" id="CADCVF010000014">
    <property type="protein sequence ID" value="CAA9448076.1"/>
    <property type="molecule type" value="Genomic_DNA"/>
</dbReference>
<dbReference type="EC" id="6.2.1.26" evidence="8"/>
<dbReference type="Gene3D" id="3.30.300.30">
    <property type="match status" value="1"/>
</dbReference>
<keyword evidence="4" id="KW-0547">Nucleotide-binding</keyword>
<dbReference type="PANTHER" id="PTHR43201">
    <property type="entry name" value="ACYL-COA SYNTHETASE"/>
    <property type="match status" value="1"/>
</dbReference>
<gene>
    <name evidence="8" type="ORF">AVDCRST_MAG58-629</name>
</gene>
<dbReference type="AlphaFoldDB" id="A0A6J4QUM2"/>
<dbReference type="NCBIfam" id="TIGR01923">
    <property type="entry name" value="menE"/>
    <property type="match status" value="1"/>
</dbReference>
<proteinExistence type="inferred from homology"/>
<evidence type="ECO:0000256" key="1">
    <source>
        <dbReference type="ARBA" id="ARBA00006432"/>
    </source>
</evidence>
<dbReference type="InterPro" id="IPR020845">
    <property type="entry name" value="AMP-binding_CS"/>
</dbReference>
<accession>A0A6J4QUM2</accession>
<evidence type="ECO:0000259" key="7">
    <source>
        <dbReference type="Pfam" id="PF13193"/>
    </source>
</evidence>
<evidence type="ECO:0000256" key="3">
    <source>
        <dbReference type="ARBA" id="ARBA00022598"/>
    </source>
</evidence>
<name>A0A6J4QUM2_9ACTN</name>
<feature type="domain" description="AMP-binding enzyme C-terminal" evidence="7">
    <location>
        <begin position="386"/>
        <end position="440"/>
    </location>
</feature>
<dbReference type="GO" id="GO:0008756">
    <property type="term" value="F:o-succinylbenzoate-CoA ligase activity"/>
    <property type="evidence" value="ECO:0007669"/>
    <property type="project" value="UniProtKB-EC"/>
</dbReference>
<dbReference type="InterPro" id="IPR045851">
    <property type="entry name" value="AMP-bd_C_sf"/>
</dbReference>
<dbReference type="Pfam" id="PF00501">
    <property type="entry name" value="AMP-binding"/>
    <property type="match status" value="1"/>
</dbReference>
<dbReference type="InterPro" id="IPR000873">
    <property type="entry name" value="AMP-dep_synth/lig_dom"/>
</dbReference>
<evidence type="ECO:0000256" key="4">
    <source>
        <dbReference type="ARBA" id="ARBA00022741"/>
    </source>
</evidence>
<dbReference type="GO" id="GO:0031956">
    <property type="term" value="F:medium-chain fatty acid-CoA ligase activity"/>
    <property type="evidence" value="ECO:0007669"/>
    <property type="project" value="TreeGrafter"/>
</dbReference>
<dbReference type="GO" id="GO:0009234">
    <property type="term" value="P:menaquinone biosynthetic process"/>
    <property type="evidence" value="ECO:0007669"/>
    <property type="project" value="UniProtKB-KW"/>
</dbReference>
<dbReference type="CDD" id="cd17630">
    <property type="entry name" value="OSB_MenE-like"/>
    <property type="match status" value="1"/>
</dbReference>
<dbReference type="Pfam" id="PF13193">
    <property type="entry name" value="AMP-binding_C"/>
    <property type="match status" value="1"/>
</dbReference>
<evidence type="ECO:0000313" key="8">
    <source>
        <dbReference type="EMBL" id="CAA9448076.1"/>
    </source>
</evidence>
<organism evidence="8">
    <name type="scientific">uncultured Rubrobacteraceae bacterium</name>
    <dbReference type="NCBI Taxonomy" id="349277"/>
    <lineage>
        <taxon>Bacteria</taxon>
        <taxon>Bacillati</taxon>
        <taxon>Actinomycetota</taxon>
        <taxon>Rubrobacteria</taxon>
        <taxon>Rubrobacterales</taxon>
        <taxon>Rubrobacteraceae</taxon>
        <taxon>environmental samples</taxon>
    </lineage>
</organism>
<dbReference type="Gene3D" id="3.40.50.12780">
    <property type="entry name" value="N-terminal domain of ligase-like"/>
    <property type="match status" value="1"/>
</dbReference>
<dbReference type="InterPro" id="IPR042099">
    <property type="entry name" value="ANL_N_sf"/>
</dbReference>
<keyword evidence="5" id="KW-0067">ATP-binding</keyword>
<feature type="domain" description="AMP-dependent synthetase/ligase" evidence="6">
    <location>
        <begin position="15"/>
        <end position="335"/>
    </location>
</feature>
<dbReference type="GO" id="GO:0006631">
    <property type="term" value="P:fatty acid metabolic process"/>
    <property type="evidence" value="ECO:0007669"/>
    <property type="project" value="TreeGrafter"/>
</dbReference>
<reference evidence="8" key="1">
    <citation type="submission" date="2020-02" db="EMBL/GenBank/DDBJ databases">
        <authorList>
            <person name="Meier V. D."/>
        </authorList>
    </citation>
    <scope>NUCLEOTIDE SEQUENCE</scope>
    <source>
        <strain evidence="8">AVDCRST_MAG58</strain>
    </source>
</reference>
<dbReference type="PROSITE" id="PS00455">
    <property type="entry name" value="AMP_BINDING"/>
    <property type="match status" value="1"/>
</dbReference>